<feature type="transmembrane region" description="Helical" evidence="1">
    <location>
        <begin position="50"/>
        <end position="76"/>
    </location>
</feature>
<evidence type="ECO:0000256" key="1">
    <source>
        <dbReference type="SAM" id="Phobius"/>
    </source>
</evidence>
<evidence type="ECO:0000313" key="2">
    <source>
        <dbReference type="EMBL" id="RAU20433.1"/>
    </source>
</evidence>
<protein>
    <submittedName>
        <fullName evidence="2">Uncharacterized protein</fullName>
    </submittedName>
</protein>
<name>A0A364NTL8_9PROT</name>
<reference evidence="2 3" key="1">
    <citation type="submission" date="2017-11" db="EMBL/GenBank/DDBJ databases">
        <title>Draft genome sequence of magnetotactic bacterium Magnetospirillum kuznetsovii LBB-42.</title>
        <authorList>
            <person name="Grouzdev D.S."/>
            <person name="Rysina M.S."/>
            <person name="Baslerov R.V."/>
            <person name="Koziaeva V."/>
        </authorList>
    </citation>
    <scope>NUCLEOTIDE SEQUENCE [LARGE SCALE GENOMIC DNA]</scope>
    <source>
        <strain evidence="2 3">LBB-42</strain>
    </source>
</reference>
<comment type="caution">
    <text evidence="2">The sequence shown here is derived from an EMBL/GenBank/DDBJ whole genome shotgun (WGS) entry which is preliminary data.</text>
</comment>
<proteinExistence type="predicted"/>
<keyword evidence="3" id="KW-1185">Reference proteome</keyword>
<dbReference type="OrthoDB" id="9790355at2"/>
<keyword evidence="1" id="KW-0472">Membrane</keyword>
<accession>A0A364NTL8</accession>
<dbReference type="RefSeq" id="WP_112147069.1">
    <property type="nucleotide sequence ID" value="NZ_PGTO01000023.1"/>
</dbReference>
<organism evidence="2 3">
    <name type="scientific">Paramagnetospirillum kuznetsovii</name>
    <dbReference type="NCBI Taxonomy" id="2053833"/>
    <lineage>
        <taxon>Bacteria</taxon>
        <taxon>Pseudomonadati</taxon>
        <taxon>Pseudomonadota</taxon>
        <taxon>Alphaproteobacteria</taxon>
        <taxon>Rhodospirillales</taxon>
        <taxon>Magnetospirillaceae</taxon>
        <taxon>Paramagnetospirillum</taxon>
    </lineage>
</organism>
<gene>
    <name evidence="2" type="ORF">CU669_18450</name>
</gene>
<dbReference type="Proteomes" id="UP000251075">
    <property type="component" value="Unassembled WGS sequence"/>
</dbReference>
<sequence length="87" mass="9176">MKTLSAAWKWFGSASLLGVIVSAVLSYHLVSGRLAQIGGDPDLAPPTIMVAATSLMTFFGILIPIMALVGVVIVILDGYSRGRTKQD</sequence>
<evidence type="ECO:0000313" key="3">
    <source>
        <dbReference type="Proteomes" id="UP000251075"/>
    </source>
</evidence>
<keyword evidence="1" id="KW-1133">Transmembrane helix</keyword>
<keyword evidence="1" id="KW-0812">Transmembrane</keyword>
<dbReference type="AlphaFoldDB" id="A0A364NTL8"/>
<dbReference type="EMBL" id="PGTO01000023">
    <property type="protein sequence ID" value="RAU20433.1"/>
    <property type="molecule type" value="Genomic_DNA"/>
</dbReference>